<evidence type="ECO:0000313" key="3">
    <source>
        <dbReference type="Proteomes" id="UP000239759"/>
    </source>
</evidence>
<name>A0AAP8U5Y0_BRELA</name>
<dbReference type="Pfam" id="PF07508">
    <property type="entry name" value="Recombinase"/>
    <property type="match status" value="1"/>
</dbReference>
<evidence type="ECO:0000313" key="2">
    <source>
        <dbReference type="EMBL" id="PPB05816.1"/>
    </source>
</evidence>
<dbReference type="EMBL" id="PRKQ01000009">
    <property type="protein sequence ID" value="PPB05816.1"/>
    <property type="molecule type" value="Genomic_DNA"/>
</dbReference>
<gene>
    <name evidence="2" type="ORF">C4A77_09515</name>
</gene>
<sequence length="43" mass="5010">METTTNGKKVIAIPEENWLRHYDHHEPILSKETFEAVQQAMDA</sequence>
<reference evidence="2 3" key="1">
    <citation type="submission" date="2018-02" db="EMBL/GenBank/DDBJ databases">
        <title>Comparative analysis of genomes of three Brevibacillus laterosporus strains producers of potent antimicrobials isolated from silage.</title>
        <authorList>
            <person name="Kojic M."/>
            <person name="Miljkovic M."/>
            <person name="Studholme D."/>
            <person name="Filipic B."/>
        </authorList>
    </citation>
    <scope>NUCLEOTIDE SEQUENCE [LARGE SCALE GENOMIC DNA]</scope>
    <source>
        <strain evidence="2 3">BGSP11</strain>
    </source>
</reference>
<evidence type="ECO:0000259" key="1">
    <source>
        <dbReference type="Pfam" id="PF07508"/>
    </source>
</evidence>
<dbReference type="InterPro" id="IPR011109">
    <property type="entry name" value="DNA_bind_recombinase_dom"/>
</dbReference>
<dbReference type="InterPro" id="IPR038109">
    <property type="entry name" value="DNA_bind_recomb_sf"/>
</dbReference>
<dbReference type="GO" id="GO:0003677">
    <property type="term" value="F:DNA binding"/>
    <property type="evidence" value="ECO:0007669"/>
    <property type="project" value="InterPro"/>
</dbReference>
<accession>A0AAP8U5Y0</accession>
<organism evidence="2 3">
    <name type="scientific">Brevibacillus laterosporus</name>
    <name type="common">Bacillus laterosporus</name>
    <dbReference type="NCBI Taxonomy" id="1465"/>
    <lineage>
        <taxon>Bacteria</taxon>
        <taxon>Bacillati</taxon>
        <taxon>Bacillota</taxon>
        <taxon>Bacilli</taxon>
        <taxon>Bacillales</taxon>
        <taxon>Paenibacillaceae</taxon>
        <taxon>Brevibacillus</taxon>
    </lineage>
</organism>
<dbReference type="AlphaFoldDB" id="A0AAP8U5Y0"/>
<feature type="domain" description="Recombinase" evidence="1">
    <location>
        <begin position="7"/>
        <end position="42"/>
    </location>
</feature>
<dbReference type="Gene3D" id="3.90.1750.20">
    <property type="entry name" value="Putative Large Serine Recombinase, Chain B, Domain 2"/>
    <property type="match status" value="1"/>
</dbReference>
<proteinExistence type="predicted"/>
<dbReference type="RefSeq" id="WP_104031658.1">
    <property type="nucleotide sequence ID" value="NZ_JARMDV010000038.1"/>
</dbReference>
<comment type="caution">
    <text evidence="2">The sequence shown here is derived from an EMBL/GenBank/DDBJ whole genome shotgun (WGS) entry which is preliminary data.</text>
</comment>
<dbReference type="GO" id="GO:0000150">
    <property type="term" value="F:DNA strand exchange activity"/>
    <property type="evidence" value="ECO:0007669"/>
    <property type="project" value="InterPro"/>
</dbReference>
<protein>
    <recommendedName>
        <fullName evidence="1">Recombinase domain-containing protein</fullName>
    </recommendedName>
</protein>
<dbReference type="Proteomes" id="UP000239759">
    <property type="component" value="Unassembled WGS sequence"/>
</dbReference>